<dbReference type="Proteomes" id="UP000254701">
    <property type="component" value="Unassembled WGS sequence"/>
</dbReference>
<dbReference type="PROSITE" id="PS51186">
    <property type="entry name" value="GNAT"/>
    <property type="match status" value="1"/>
</dbReference>
<feature type="domain" description="N-acetyltransferase" evidence="1">
    <location>
        <begin position="1"/>
        <end position="156"/>
    </location>
</feature>
<name>A0A380WM89_AMIAI</name>
<evidence type="ECO:0000313" key="2">
    <source>
        <dbReference type="EMBL" id="SUU89284.1"/>
    </source>
</evidence>
<dbReference type="Pfam" id="PF00583">
    <property type="entry name" value="Acetyltransf_1"/>
    <property type="match status" value="1"/>
</dbReference>
<proteinExistence type="predicted"/>
<gene>
    <name evidence="2" type="ORF">NCTC10684_02519</name>
</gene>
<reference evidence="2 3" key="1">
    <citation type="submission" date="2018-06" db="EMBL/GenBank/DDBJ databases">
        <authorList>
            <consortium name="Pathogen Informatics"/>
            <person name="Doyle S."/>
        </authorList>
    </citation>
    <scope>NUCLEOTIDE SEQUENCE [LARGE SCALE GENOMIC DNA]</scope>
    <source>
        <strain evidence="2 3">NCTC10684</strain>
    </source>
</reference>
<dbReference type="CDD" id="cd04301">
    <property type="entry name" value="NAT_SF"/>
    <property type="match status" value="1"/>
</dbReference>
<dbReference type="InterPro" id="IPR016181">
    <property type="entry name" value="Acyl_CoA_acyltransferase"/>
</dbReference>
<dbReference type="GO" id="GO:0016747">
    <property type="term" value="F:acyltransferase activity, transferring groups other than amino-acyl groups"/>
    <property type="evidence" value="ECO:0007669"/>
    <property type="project" value="InterPro"/>
</dbReference>
<protein>
    <submittedName>
        <fullName evidence="2">Acetyltransferase (GNAT) family</fullName>
    </submittedName>
</protein>
<accession>A0A380WM89</accession>
<organism evidence="2 3">
    <name type="scientific">Aminobacter aminovorans</name>
    <name type="common">Chelatobacter heintzii</name>
    <dbReference type="NCBI Taxonomy" id="83263"/>
    <lineage>
        <taxon>Bacteria</taxon>
        <taxon>Pseudomonadati</taxon>
        <taxon>Pseudomonadota</taxon>
        <taxon>Alphaproteobacteria</taxon>
        <taxon>Hyphomicrobiales</taxon>
        <taxon>Phyllobacteriaceae</taxon>
        <taxon>Aminobacter</taxon>
    </lineage>
</organism>
<dbReference type="RefSeq" id="WP_115731480.1">
    <property type="nucleotide sequence ID" value="NZ_BAAAVY010000002.1"/>
</dbReference>
<keyword evidence="2" id="KW-0808">Transferase</keyword>
<dbReference type="InterPro" id="IPR000182">
    <property type="entry name" value="GNAT_dom"/>
</dbReference>
<dbReference type="AlphaFoldDB" id="A0A380WM89"/>
<sequence length="157" mass="17135">MPADTSAVRDLYDRAADFVMLESGMAPSDATVAEFFSDCPPGSDLAASCKLGMFMPDGTLVAIADMAFGYPETGDAYVGLLLADQNCRGMGLGRIFLEQLSGIARARGASRQLIAVLDENTRGRAFWEREGFRLLQSIPDFKAGLKTHIVHRMWRPL</sequence>
<evidence type="ECO:0000259" key="1">
    <source>
        <dbReference type="PROSITE" id="PS51186"/>
    </source>
</evidence>
<dbReference type="Gene3D" id="3.40.630.30">
    <property type="match status" value="1"/>
</dbReference>
<dbReference type="EMBL" id="UFSM01000001">
    <property type="protein sequence ID" value="SUU89284.1"/>
    <property type="molecule type" value="Genomic_DNA"/>
</dbReference>
<evidence type="ECO:0000313" key="3">
    <source>
        <dbReference type="Proteomes" id="UP000254701"/>
    </source>
</evidence>
<dbReference type="SUPFAM" id="SSF55729">
    <property type="entry name" value="Acyl-CoA N-acyltransferases (Nat)"/>
    <property type="match status" value="1"/>
</dbReference>
<dbReference type="OrthoDB" id="7992078at2"/>